<accession>A0ABT6UFP1</accession>
<proteinExistence type="inferred from homology"/>
<feature type="domain" description="Type II/III secretion system secretin-like" evidence="6">
    <location>
        <begin position="339"/>
        <end position="509"/>
    </location>
</feature>
<dbReference type="InterPro" id="IPR050810">
    <property type="entry name" value="Bact_Secretion_Sys_Channel"/>
</dbReference>
<keyword evidence="3" id="KW-0472">Membrane</keyword>
<evidence type="ECO:0000256" key="5">
    <source>
        <dbReference type="SAM" id="MobiDB-lite"/>
    </source>
</evidence>
<dbReference type="PANTHER" id="PTHR30332:SF24">
    <property type="entry name" value="SECRETIN GSPD-RELATED"/>
    <property type="match status" value="1"/>
</dbReference>
<evidence type="ECO:0000256" key="2">
    <source>
        <dbReference type="ARBA" id="ARBA00022729"/>
    </source>
</evidence>
<dbReference type="PROSITE" id="PS51257">
    <property type="entry name" value="PROKAR_LIPOPROTEIN"/>
    <property type="match status" value="1"/>
</dbReference>
<evidence type="ECO:0000313" key="7">
    <source>
        <dbReference type="EMBL" id="MDI5833288.1"/>
    </source>
</evidence>
<evidence type="ECO:0000256" key="4">
    <source>
        <dbReference type="RuleBase" id="RU004003"/>
    </source>
</evidence>
<evidence type="ECO:0000256" key="1">
    <source>
        <dbReference type="ARBA" id="ARBA00004370"/>
    </source>
</evidence>
<reference evidence="7 8" key="1">
    <citation type="submission" date="2022-09" db="EMBL/GenBank/DDBJ databases">
        <title>The outer-membrane cytochrome OmcA is essential for infection of Shewanella oneidensis by a zebrafish-associated bacteriophage.</title>
        <authorList>
            <person name="Grenfell A.W."/>
            <person name="Intile P."/>
            <person name="Mcfarlane J."/>
            <person name="Leung D."/>
            <person name="Abdalla K."/>
            <person name="Wold M."/>
            <person name="Kees E."/>
            <person name="Gralnick J."/>
        </authorList>
    </citation>
    <scope>NUCLEOTIDE SEQUENCE [LARGE SCALE GENOMIC DNA]</scope>
    <source>
        <strain evidence="7 8">NF-5</strain>
    </source>
</reference>
<sequence length="515" mass="56455">MNLIKKISVCIVMASAVILSGCKTPTYQNVDSANKALSDRISDLDKANGFQYVKKSSKWYVPKVKQSRLNMPDWCFSPQQVGAFSSTPIEYIVKALTENLHIRIEYGPQVDRQMLLSIPSNRDVCDGLDKVSLASGYSYEINDAKITFKALEDRVVDVAFAPGVSKYYLGNDKDSGKSKTSSSGTTQNLVNVQSDTINEASSYKGTEAELNPWGDLISALNQMKSKDGNIFPNFVAANILLRDTPERVEAMERYITKLNRAVNRVISLEVEFIELTTNAGDENSFNLQNIVKSINNGKGSISFTSDFTSSLFPDQTSTLLDIAYTKPAVGESESALIRALKKHGKVTVGKRQRVVTLNNQIAKMKDVVNDTYLAQSKKDSTANVGATDELIPGSVDSGLGLYALAREFEGKIQIHLTANMSNLMSIGEVTSGTAKIQTPSVSQREFDTMALIPANTTLLLSGMANNRNETQYSGTVDDSTWLSPLTDLFGYSRASKNQRTETIMLVTAGLMYKES</sequence>
<gene>
    <name evidence="7" type="ORF">ODY93_17030</name>
</gene>
<evidence type="ECO:0000313" key="8">
    <source>
        <dbReference type="Proteomes" id="UP001159075"/>
    </source>
</evidence>
<keyword evidence="2" id="KW-0732">Signal</keyword>
<comment type="similarity">
    <text evidence="4">Belongs to the bacterial secretin family.</text>
</comment>
<evidence type="ECO:0000259" key="6">
    <source>
        <dbReference type="Pfam" id="PF00263"/>
    </source>
</evidence>
<name>A0ABT6UFP1_9GAMM</name>
<feature type="region of interest" description="Disordered" evidence="5">
    <location>
        <begin position="172"/>
        <end position="191"/>
    </location>
</feature>
<dbReference type="EMBL" id="JAOTLW010000020">
    <property type="protein sequence ID" value="MDI5833288.1"/>
    <property type="molecule type" value="Genomic_DNA"/>
</dbReference>
<dbReference type="RefSeq" id="WP_282679826.1">
    <property type="nucleotide sequence ID" value="NZ_JAOTLW010000020.1"/>
</dbReference>
<dbReference type="Pfam" id="PF00263">
    <property type="entry name" value="Secretin"/>
    <property type="match status" value="1"/>
</dbReference>
<dbReference type="PANTHER" id="PTHR30332">
    <property type="entry name" value="PROBABLE GENERAL SECRETION PATHWAY PROTEIN D"/>
    <property type="match status" value="1"/>
</dbReference>
<protein>
    <recommendedName>
        <fullName evidence="6">Type II/III secretion system secretin-like domain-containing protein</fullName>
    </recommendedName>
</protein>
<dbReference type="Proteomes" id="UP001159075">
    <property type="component" value="Unassembled WGS sequence"/>
</dbReference>
<comment type="subcellular location">
    <subcellularLocation>
        <location evidence="1">Membrane</location>
    </subcellularLocation>
</comment>
<dbReference type="InterPro" id="IPR004846">
    <property type="entry name" value="T2SS/T3SS_dom"/>
</dbReference>
<keyword evidence="8" id="KW-1185">Reference proteome</keyword>
<organism evidence="7 8">
    <name type="scientific">Shewanella xiamenensis</name>
    <dbReference type="NCBI Taxonomy" id="332186"/>
    <lineage>
        <taxon>Bacteria</taxon>
        <taxon>Pseudomonadati</taxon>
        <taxon>Pseudomonadota</taxon>
        <taxon>Gammaproteobacteria</taxon>
        <taxon>Alteromonadales</taxon>
        <taxon>Shewanellaceae</taxon>
        <taxon>Shewanella</taxon>
    </lineage>
</organism>
<evidence type="ECO:0000256" key="3">
    <source>
        <dbReference type="ARBA" id="ARBA00023136"/>
    </source>
</evidence>
<comment type="caution">
    <text evidence="7">The sequence shown here is derived from an EMBL/GenBank/DDBJ whole genome shotgun (WGS) entry which is preliminary data.</text>
</comment>